<dbReference type="GO" id="GO:0045893">
    <property type="term" value="P:positive regulation of DNA-templated transcription"/>
    <property type="evidence" value="ECO:0007669"/>
    <property type="project" value="InterPro"/>
</dbReference>
<evidence type="ECO:0000256" key="3">
    <source>
        <dbReference type="ARBA" id="ARBA00023242"/>
    </source>
</evidence>
<name>A0AAV6ID78_9ERIC</name>
<dbReference type="GO" id="GO:0005634">
    <property type="term" value="C:nucleus"/>
    <property type="evidence" value="ECO:0007669"/>
    <property type="project" value="UniProtKB-SubCell"/>
</dbReference>
<dbReference type="AlphaFoldDB" id="A0AAV6ID78"/>
<feature type="coiled-coil region" evidence="4">
    <location>
        <begin position="333"/>
        <end position="360"/>
    </location>
</feature>
<keyword evidence="3" id="KW-0539">Nucleus</keyword>
<evidence type="ECO:0000256" key="1">
    <source>
        <dbReference type="ARBA" id="ARBA00004123"/>
    </source>
</evidence>
<comment type="subcellular location">
    <subcellularLocation>
        <location evidence="1">Nucleus</location>
    </subcellularLocation>
</comment>
<dbReference type="PROSITE" id="PS00036">
    <property type="entry name" value="BZIP_BASIC"/>
    <property type="match status" value="1"/>
</dbReference>
<dbReference type="EMBL" id="JACTNZ010000011">
    <property type="protein sequence ID" value="KAG5526461.1"/>
    <property type="molecule type" value="Genomic_DNA"/>
</dbReference>
<reference evidence="7" key="1">
    <citation type="submission" date="2020-08" db="EMBL/GenBank/DDBJ databases">
        <title>Plant Genome Project.</title>
        <authorList>
            <person name="Zhang R.-G."/>
        </authorList>
    </citation>
    <scope>NUCLEOTIDE SEQUENCE</scope>
    <source>
        <strain evidence="7">WSP0</strain>
        <tissue evidence="7">Leaf</tissue>
    </source>
</reference>
<dbReference type="GO" id="GO:0003700">
    <property type="term" value="F:DNA-binding transcription factor activity"/>
    <property type="evidence" value="ECO:0007669"/>
    <property type="project" value="InterPro"/>
</dbReference>
<dbReference type="GO" id="GO:0003677">
    <property type="term" value="F:DNA binding"/>
    <property type="evidence" value="ECO:0007669"/>
    <property type="project" value="UniProtKB-KW"/>
</dbReference>
<organism evidence="7 8">
    <name type="scientific">Rhododendron griersonianum</name>
    <dbReference type="NCBI Taxonomy" id="479676"/>
    <lineage>
        <taxon>Eukaryota</taxon>
        <taxon>Viridiplantae</taxon>
        <taxon>Streptophyta</taxon>
        <taxon>Embryophyta</taxon>
        <taxon>Tracheophyta</taxon>
        <taxon>Spermatophyta</taxon>
        <taxon>Magnoliopsida</taxon>
        <taxon>eudicotyledons</taxon>
        <taxon>Gunneridae</taxon>
        <taxon>Pentapetalae</taxon>
        <taxon>asterids</taxon>
        <taxon>Ericales</taxon>
        <taxon>Ericaceae</taxon>
        <taxon>Ericoideae</taxon>
        <taxon>Rhodoreae</taxon>
        <taxon>Rhododendron</taxon>
    </lineage>
</organism>
<dbReference type="SUPFAM" id="SSF57959">
    <property type="entry name" value="Leucine zipper domain"/>
    <property type="match status" value="1"/>
</dbReference>
<dbReference type="InterPro" id="IPR004827">
    <property type="entry name" value="bZIP"/>
</dbReference>
<keyword evidence="4" id="KW-0175">Coiled coil</keyword>
<keyword evidence="2" id="KW-0238">DNA-binding</keyword>
<dbReference type="SMART" id="SM00338">
    <property type="entry name" value="BRLZ"/>
    <property type="match status" value="1"/>
</dbReference>
<dbReference type="InterPro" id="IPR046347">
    <property type="entry name" value="bZIP_sf"/>
</dbReference>
<feature type="domain" description="BZIP" evidence="6">
    <location>
        <begin position="312"/>
        <end position="362"/>
    </location>
</feature>
<protein>
    <recommendedName>
        <fullName evidence="6">BZIP domain-containing protein</fullName>
    </recommendedName>
</protein>
<evidence type="ECO:0000259" key="6">
    <source>
        <dbReference type="PROSITE" id="PS50217"/>
    </source>
</evidence>
<sequence>MGSYLNFKSLVETPQPEGNGLKPLGSFSFPLTRQSSIYSLTFDEFQNSLGKDFGSMNMDELLKSIWTAEETQAMASVCGLGQEGAPSENFNLQRQGSITLPRTLSQKTVDEVWKDLLNESGIDGAKNGSGISGSHLQQREPTLGEMTLEEFLSRAGVVREDAQPIATPNNGAFFGEISQPNNQNHGMILGYQQPAQNNVVMGNRIRETKNSMPPIFPKQAAVTFTSSNFPQSNNAYLANSGARDPIGRTGDASRNNGLVQSSVIQSGSPGSQLSSDGNGKSTVDTSSVSPSPYVFSGGARGRRSGGTFEKATERRHRRMIKNRESAARSRARKQAYTLELEEEVAKLKEMNQELQRKQVYLETVSKFFAFSNNLMVLTNFCCYNAVATGSNHGVAEKSDLGDDEYAMGKQKAMLEEDTNWPLVEWIEWRQLWRASLNLQNKALKGLHTNVCCGLDLALPRRKGTNQCPGMIMRRIYKSQVCVRCKKEKEKRKWHLFGIVDYAYPDV</sequence>
<proteinExistence type="predicted"/>
<comment type="caution">
    <text evidence="7">The sequence shown here is derived from an EMBL/GenBank/DDBJ whole genome shotgun (WGS) entry which is preliminary data.</text>
</comment>
<dbReference type="PROSITE" id="PS50217">
    <property type="entry name" value="BZIP"/>
    <property type="match status" value="1"/>
</dbReference>
<accession>A0AAV6ID78</accession>
<dbReference type="CDD" id="cd14707">
    <property type="entry name" value="bZIP_plant_BZIP46"/>
    <property type="match status" value="1"/>
</dbReference>
<dbReference type="Gene3D" id="1.20.5.170">
    <property type="match status" value="1"/>
</dbReference>
<evidence type="ECO:0000256" key="2">
    <source>
        <dbReference type="ARBA" id="ARBA00023125"/>
    </source>
</evidence>
<evidence type="ECO:0000256" key="5">
    <source>
        <dbReference type="SAM" id="MobiDB-lite"/>
    </source>
</evidence>
<evidence type="ECO:0000256" key="4">
    <source>
        <dbReference type="SAM" id="Coils"/>
    </source>
</evidence>
<dbReference type="InterPro" id="IPR043452">
    <property type="entry name" value="BZIP46-like"/>
</dbReference>
<dbReference type="Proteomes" id="UP000823749">
    <property type="component" value="Chromosome 11"/>
</dbReference>
<feature type="region of interest" description="Disordered" evidence="5">
    <location>
        <begin position="235"/>
        <end position="316"/>
    </location>
</feature>
<evidence type="ECO:0000313" key="7">
    <source>
        <dbReference type="EMBL" id="KAG5526461.1"/>
    </source>
</evidence>
<feature type="compositionally biased region" description="Polar residues" evidence="5">
    <location>
        <begin position="252"/>
        <end position="280"/>
    </location>
</feature>
<evidence type="ECO:0000313" key="8">
    <source>
        <dbReference type="Proteomes" id="UP000823749"/>
    </source>
</evidence>
<dbReference type="Pfam" id="PF00170">
    <property type="entry name" value="bZIP_1"/>
    <property type="match status" value="1"/>
</dbReference>
<feature type="compositionally biased region" description="Low complexity" evidence="5">
    <location>
        <begin position="281"/>
        <end position="292"/>
    </location>
</feature>
<dbReference type="PANTHER" id="PTHR22952">
    <property type="entry name" value="CAMP-RESPONSE ELEMENT BINDING PROTEIN-RELATED"/>
    <property type="match status" value="1"/>
</dbReference>
<gene>
    <name evidence="7" type="ORF">RHGRI_032660</name>
</gene>
<dbReference type="PANTHER" id="PTHR22952:SF463">
    <property type="entry name" value="ABSCISIC ACID-INSENSITIVE 5-LIKE PROTEIN 7"/>
    <property type="match status" value="1"/>
</dbReference>
<keyword evidence="8" id="KW-1185">Reference proteome</keyword>